<feature type="compositionally biased region" description="Polar residues" evidence="1">
    <location>
        <begin position="298"/>
        <end position="318"/>
    </location>
</feature>
<protein>
    <submittedName>
        <fullName evidence="2">Uncharacterized protein</fullName>
    </submittedName>
</protein>
<organism evidence="2 3">
    <name type="scientific">Aphis glycines</name>
    <name type="common">Soybean aphid</name>
    <dbReference type="NCBI Taxonomy" id="307491"/>
    <lineage>
        <taxon>Eukaryota</taxon>
        <taxon>Metazoa</taxon>
        <taxon>Ecdysozoa</taxon>
        <taxon>Arthropoda</taxon>
        <taxon>Hexapoda</taxon>
        <taxon>Insecta</taxon>
        <taxon>Pterygota</taxon>
        <taxon>Neoptera</taxon>
        <taxon>Paraneoptera</taxon>
        <taxon>Hemiptera</taxon>
        <taxon>Sternorrhyncha</taxon>
        <taxon>Aphidomorpha</taxon>
        <taxon>Aphidoidea</taxon>
        <taxon>Aphididae</taxon>
        <taxon>Aphidini</taxon>
        <taxon>Aphis</taxon>
        <taxon>Aphis</taxon>
    </lineage>
</organism>
<proteinExistence type="predicted"/>
<accession>A0A6G0SXU5</accession>
<evidence type="ECO:0000313" key="3">
    <source>
        <dbReference type="Proteomes" id="UP000475862"/>
    </source>
</evidence>
<feature type="region of interest" description="Disordered" evidence="1">
    <location>
        <begin position="341"/>
        <end position="361"/>
    </location>
</feature>
<keyword evidence="3" id="KW-1185">Reference proteome</keyword>
<dbReference type="Gene3D" id="4.10.60.10">
    <property type="entry name" value="Zinc finger, CCHC-type"/>
    <property type="match status" value="1"/>
</dbReference>
<feature type="region of interest" description="Disordered" evidence="1">
    <location>
        <begin position="388"/>
        <end position="407"/>
    </location>
</feature>
<feature type="compositionally biased region" description="Low complexity" evidence="1">
    <location>
        <begin position="391"/>
        <end position="402"/>
    </location>
</feature>
<name>A0A6G0SXU5_APHGL</name>
<evidence type="ECO:0000313" key="2">
    <source>
        <dbReference type="EMBL" id="KAE9522915.1"/>
    </source>
</evidence>
<feature type="region of interest" description="Disordered" evidence="1">
    <location>
        <begin position="1"/>
        <end position="25"/>
    </location>
</feature>
<gene>
    <name evidence="2" type="ORF">AGLY_016726</name>
</gene>
<dbReference type="EMBL" id="VYZN01000511">
    <property type="protein sequence ID" value="KAE9522915.1"/>
    <property type="molecule type" value="Genomic_DNA"/>
</dbReference>
<feature type="compositionally biased region" description="Low complexity" evidence="1">
    <location>
        <begin position="341"/>
        <end position="355"/>
    </location>
</feature>
<reference evidence="2 3" key="1">
    <citation type="submission" date="2019-08" db="EMBL/GenBank/DDBJ databases">
        <title>The genome of the soybean aphid Biotype 1, its phylome, world population structure and adaptation to the North American continent.</title>
        <authorList>
            <person name="Giordano R."/>
            <person name="Donthu R.K."/>
            <person name="Hernandez A.G."/>
            <person name="Wright C.L."/>
            <person name="Zimin A.V."/>
        </authorList>
    </citation>
    <scope>NUCLEOTIDE SEQUENCE [LARGE SCALE GENOMIC DNA]</scope>
    <source>
        <tissue evidence="2">Whole aphids</tissue>
    </source>
</reference>
<feature type="compositionally biased region" description="Low complexity" evidence="1">
    <location>
        <begin position="272"/>
        <end position="297"/>
    </location>
</feature>
<dbReference type="AlphaFoldDB" id="A0A6G0SXU5"/>
<dbReference type="OrthoDB" id="6604172at2759"/>
<feature type="region of interest" description="Disordered" evidence="1">
    <location>
        <begin position="259"/>
        <end position="318"/>
    </location>
</feature>
<comment type="caution">
    <text evidence="2">The sequence shown here is derived from an EMBL/GenBank/DDBJ whole genome shotgun (WGS) entry which is preliminary data.</text>
</comment>
<feature type="compositionally biased region" description="Polar residues" evidence="1">
    <location>
        <begin position="1"/>
        <end position="21"/>
    </location>
</feature>
<evidence type="ECO:0000256" key="1">
    <source>
        <dbReference type="SAM" id="MobiDB-lite"/>
    </source>
</evidence>
<dbReference type="Proteomes" id="UP000475862">
    <property type="component" value="Unassembled WGS sequence"/>
</dbReference>
<sequence>MENTGTSPLEVANPSNKTSLETPDLSLEVLNKTQQSPSERQSAKIKHSLARSLSLDNKKVTRSKVTDDFEHTELTFGRKPRVKKMVTIKLEEAFKLIPMCTGEDDIYPFINACDMAVKLVEEKCAPTLVKYITTRLSGRALEMIKYKNVTKWSYIKSYLMDAFEDTTTASSLQIQLNSIKIVEKLYYKLCTACTLNKEESEAKVIHETLKEQTLNIFIKGLISPIRTIVKARNPKTLEIAKQLAKADEVEYNSERENNRYRNDFNKGNYNASRQNNNNFQRVNNTRNNNTNSRIRNFQPNNFSKPNYQGRTNNYTQQNSFNRPPIKCYNCNGYHYAAQCRNKPASNNNRPSNRNSFTQPPTNYNARASTCAYCKRSGHDISACYKKRNNESRNNNSGNANVSGEDHDLHSVSRSLDEIQQMIDEEVIREQSQKHQKETHKFIIMDFEFSMVKRTSIVVISGAISNSLEKFEFEKLSNREIIFEVDIGKFDKTGRLLNLVETHDRVCNRKHKTTYAHDPRLDVEYTNYQCKTEILSCSECAKMDLLSHILIEIHRLDEEIDDNDEKECMVAGGRMALS</sequence>